<dbReference type="Gene3D" id="3.40.980.10">
    <property type="entry name" value="MoaB/Mog-like domain"/>
    <property type="match status" value="1"/>
</dbReference>
<proteinExistence type="predicted"/>
<dbReference type="Pfam" id="PF00994">
    <property type="entry name" value="MoCF_biosynth"/>
    <property type="match status" value="1"/>
</dbReference>
<dbReference type="PANTHER" id="PTHR43764">
    <property type="entry name" value="MOLYBDENUM COFACTOR BIOSYNTHESIS"/>
    <property type="match status" value="1"/>
</dbReference>
<dbReference type="PANTHER" id="PTHR43764:SF1">
    <property type="entry name" value="MOLYBDOPTERIN MOLYBDOTRANSFERASE"/>
    <property type="match status" value="1"/>
</dbReference>
<dbReference type="InterPro" id="IPR036425">
    <property type="entry name" value="MoaB/Mog-like_dom_sf"/>
</dbReference>
<comment type="pathway">
    <text evidence="1">Cofactor biosynthesis; molybdopterin biosynthesis.</text>
</comment>
<dbReference type="GO" id="GO:0006777">
    <property type="term" value="P:Mo-molybdopterin cofactor biosynthetic process"/>
    <property type="evidence" value="ECO:0007669"/>
    <property type="project" value="UniProtKB-KW"/>
</dbReference>
<dbReference type="NCBIfam" id="TIGR00177">
    <property type="entry name" value="molyb_syn"/>
    <property type="match status" value="1"/>
</dbReference>
<dbReference type="EMBL" id="CAFAZY010000136">
    <property type="protein sequence ID" value="CAB4844398.1"/>
    <property type="molecule type" value="Genomic_DNA"/>
</dbReference>
<dbReference type="CDD" id="cd00886">
    <property type="entry name" value="MogA_MoaB"/>
    <property type="match status" value="1"/>
</dbReference>
<accession>A0A6J7BJL5</accession>
<dbReference type="SUPFAM" id="SSF53218">
    <property type="entry name" value="Molybdenum cofactor biosynthesis proteins"/>
    <property type="match status" value="1"/>
</dbReference>
<dbReference type="EMBL" id="CAEZWP010000008">
    <property type="protein sequence ID" value="CAB4653623.1"/>
    <property type="molecule type" value="Genomic_DNA"/>
</dbReference>
<name>A0A6J7BJL5_9ZZZZ</name>
<keyword evidence="2" id="KW-0501">Molybdenum cofactor biosynthesis</keyword>
<evidence type="ECO:0000313" key="5">
    <source>
        <dbReference type="EMBL" id="CAB4844398.1"/>
    </source>
</evidence>
<evidence type="ECO:0000259" key="3">
    <source>
        <dbReference type="SMART" id="SM00852"/>
    </source>
</evidence>
<reference evidence="5" key="1">
    <citation type="submission" date="2020-05" db="EMBL/GenBank/DDBJ databases">
        <authorList>
            <person name="Chiriac C."/>
            <person name="Salcher M."/>
            <person name="Ghai R."/>
            <person name="Kavagutti S V."/>
        </authorList>
    </citation>
    <scope>NUCLEOTIDE SEQUENCE</scope>
</reference>
<organism evidence="5">
    <name type="scientific">freshwater metagenome</name>
    <dbReference type="NCBI Taxonomy" id="449393"/>
    <lineage>
        <taxon>unclassified sequences</taxon>
        <taxon>metagenomes</taxon>
        <taxon>ecological metagenomes</taxon>
    </lineage>
</organism>
<dbReference type="InterPro" id="IPR051920">
    <property type="entry name" value="MPT_Adenylyltrnsfr/MoaC-Rel"/>
</dbReference>
<protein>
    <submittedName>
        <fullName evidence="5">Unannotated protein</fullName>
    </submittedName>
</protein>
<evidence type="ECO:0000256" key="2">
    <source>
        <dbReference type="ARBA" id="ARBA00023150"/>
    </source>
</evidence>
<feature type="domain" description="MoaB/Mog" evidence="3">
    <location>
        <begin position="7"/>
        <end position="150"/>
    </location>
</feature>
<sequence>MNQRSAFIITASNRASQGIYADLSGEALKVGLHQLGYKVSGPVIVADDVEAISAQIIQALANKFRLIITTGGTGVSPMDITPEATAPFIEKQIPGFMEAFRAYSREKTPTSDLTRGLAGTHANSLIINLPGSPGAVRDGLIIIERLAGHILDQIDGVDH</sequence>
<gene>
    <name evidence="4" type="ORF">UFOPK2265_00312</name>
    <name evidence="5" type="ORF">UFOPK3255_00904</name>
</gene>
<dbReference type="SMART" id="SM00852">
    <property type="entry name" value="MoCF_biosynth"/>
    <property type="match status" value="1"/>
</dbReference>
<dbReference type="PROSITE" id="PS01078">
    <property type="entry name" value="MOCF_BIOSYNTHESIS_1"/>
    <property type="match status" value="1"/>
</dbReference>
<dbReference type="InterPro" id="IPR008284">
    <property type="entry name" value="MoCF_biosynth_CS"/>
</dbReference>
<evidence type="ECO:0000313" key="4">
    <source>
        <dbReference type="EMBL" id="CAB4653623.1"/>
    </source>
</evidence>
<dbReference type="AlphaFoldDB" id="A0A6J7BJL5"/>
<dbReference type="InterPro" id="IPR001453">
    <property type="entry name" value="MoaB/Mog_dom"/>
</dbReference>
<evidence type="ECO:0000256" key="1">
    <source>
        <dbReference type="ARBA" id="ARBA00005046"/>
    </source>
</evidence>